<dbReference type="EMBL" id="JAHGAV010001158">
    <property type="protein sequence ID" value="KAG6922750.1"/>
    <property type="molecule type" value="Genomic_DNA"/>
</dbReference>
<dbReference type="Pfam" id="PF00078">
    <property type="entry name" value="RVT_1"/>
    <property type="match status" value="1"/>
</dbReference>
<keyword evidence="3" id="KW-1185">Reference proteome</keyword>
<sequence>STLRAFGFGPQFVGFLQVLYASAECLVRLNWTLTEPVSFGRGVRQGCPLSGQLYALAIEPYLCLLRRRLTGLVLQEPELWLVLSAYADDVLLVVQDPGDLARVEACQAIYSVASSTRVNWVKSSGLVVGAGCQASSLPLALQAIRWSAGSLLYVGVYLSAMHPSPPEYWHDLEGRVTERLRRWTGLLRCLSFRGRALVLNQLVLSMLWYRLNTLVPAPDFLANLRKLILEFFWSGLHWVSAGVLHLPLEEGGQSLKCLHTQVHVFQALQRLLYGAGSPAWSILAHAFLRHFRGLRYDRQRLYLHPRGLP</sequence>
<dbReference type="Proteomes" id="UP000765507">
    <property type="component" value="Unassembled WGS sequence"/>
</dbReference>
<name>A0A8T1S1P8_CHESE</name>
<dbReference type="AlphaFoldDB" id="A0A8T1S1P8"/>
<dbReference type="InterPro" id="IPR000477">
    <property type="entry name" value="RT_dom"/>
</dbReference>
<feature type="domain" description="Reverse transcriptase" evidence="1">
    <location>
        <begin position="4"/>
        <end position="125"/>
    </location>
</feature>
<reference evidence="2 3" key="1">
    <citation type="journal article" date="2020" name="G3 (Bethesda)">
        <title>Draft Genome of the Common Snapping Turtle, Chelydra serpentina, a Model for Phenotypic Plasticity in Reptiles.</title>
        <authorList>
            <person name="Das D."/>
            <person name="Singh S.K."/>
            <person name="Bierstedt J."/>
            <person name="Erickson A."/>
            <person name="Galli G.L.J."/>
            <person name="Crossley D.A. 2nd"/>
            <person name="Rhen T."/>
        </authorList>
    </citation>
    <scope>NUCLEOTIDE SEQUENCE [LARGE SCALE GENOMIC DNA]</scope>
    <source>
        <strain evidence="2">KW</strain>
    </source>
</reference>
<protein>
    <recommendedName>
        <fullName evidence="1">Reverse transcriptase domain-containing protein</fullName>
    </recommendedName>
</protein>
<evidence type="ECO:0000313" key="2">
    <source>
        <dbReference type="EMBL" id="KAG6922750.1"/>
    </source>
</evidence>
<feature type="non-terminal residue" evidence="2">
    <location>
        <position position="1"/>
    </location>
</feature>
<accession>A0A8T1S1P8</accession>
<gene>
    <name evidence="2" type="ORF">G0U57_001085</name>
</gene>
<dbReference type="OrthoDB" id="9908259at2759"/>
<proteinExistence type="predicted"/>
<evidence type="ECO:0000259" key="1">
    <source>
        <dbReference type="Pfam" id="PF00078"/>
    </source>
</evidence>
<dbReference type="PANTHER" id="PTHR19446">
    <property type="entry name" value="REVERSE TRANSCRIPTASES"/>
    <property type="match status" value="1"/>
</dbReference>
<organism evidence="2 3">
    <name type="scientific">Chelydra serpentina</name>
    <name type="common">Snapping turtle</name>
    <name type="synonym">Testudo serpentina</name>
    <dbReference type="NCBI Taxonomy" id="8475"/>
    <lineage>
        <taxon>Eukaryota</taxon>
        <taxon>Metazoa</taxon>
        <taxon>Chordata</taxon>
        <taxon>Craniata</taxon>
        <taxon>Vertebrata</taxon>
        <taxon>Euteleostomi</taxon>
        <taxon>Archelosauria</taxon>
        <taxon>Testudinata</taxon>
        <taxon>Testudines</taxon>
        <taxon>Cryptodira</taxon>
        <taxon>Durocryptodira</taxon>
        <taxon>Americhelydia</taxon>
        <taxon>Chelydroidea</taxon>
        <taxon>Chelydridae</taxon>
        <taxon>Chelydra</taxon>
    </lineage>
</organism>
<evidence type="ECO:0000313" key="3">
    <source>
        <dbReference type="Proteomes" id="UP000765507"/>
    </source>
</evidence>
<comment type="caution">
    <text evidence="2">The sequence shown here is derived from an EMBL/GenBank/DDBJ whole genome shotgun (WGS) entry which is preliminary data.</text>
</comment>